<feature type="binding site" evidence="11">
    <location>
        <begin position="12"/>
        <end position="18"/>
    </location>
    <ligand>
        <name>GTP</name>
        <dbReference type="ChEBI" id="CHEBI:37565"/>
    </ligand>
</feature>
<organism evidence="14 15">
    <name type="scientific">Westerdykella ornata</name>
    <dbReference type="NCBI Taxonomy" id="318751"/>
    <lineage>
        <taxon>Eukaryota</taxon>
        <taxon>Fungi</taxon>
        <taxon>Dikarya</taxon>
        <taxon>Ascomycota</taxon>
        <taxon>Pezizomycotina</taxon>
        <taxon>Dothideomycetes</taxon>
        <taxon>Pleosporomycetidae</taxon>
        <taxon>Pleosporales</taxon>
        <taxon>Sporormiaceae</taxon>
        <taxon>Westerdykella</taxon>
    </lineage>
</organism>
<comment type="pathway">
    <text evidence="11 13">Purine metabolism; AMP biosynthesis via de novo pathway; AMP from IMP: step 1/2.</text>
</comment>
<evidence type="ECO:0000313" key="14">
    <source>
        <dbReference type="EMBL" id="KAF2272429.1"/>
    </source>
</evidence>
<feature type="binding site" evidence="11">
    <location>
        <begin position="13"/>
        <end position="16"/>
    </location>
    <ligand>
        <name>IMP</name>
        <dbReference type="ChEBI" id="CHEBI:58053"/>
    </ligand>
</feature>
<sequence length="423" mass="46401">MSATLCLGAQWGDEGKGKLVDILAASTSLCCRAQGGNNAGHTIVANGITYDFHILPSGLINPSCINLVGSGCVVHIPSFFKELEALEKHGLDTKDRIFVSDRAHVVLDLQQVVDGLEEVELGTGLIGTTKKGIGPTYSSKMTRSGIRICDIFDEAIFEQKFRRIVHGYQKRFGDLLKYDPEAELEKFKELRAKLAPYVIDQIPLLESAKAKKAPILVEGANALMLDIDHGTYPFVTSSNTGLGGVITGLNLGWRSIKEVIGVVKAYTTRVGSGPFPTEQLNEIGSTLQSVGHEVGVTTGRKRRCGWLDLVVLRHSHACNDYTLLNLTKLDVLDGFAEIQVGVAYTYNGQELDGFPANPEVLNNVEVRYETLPGWKGKSTTQARSWYDLPLNARKYVEFIEERVGVKIKWIGVGPGREHMITRS</sequence>
<dbReference type="Gene3D" id="3.40.440.10">
    <property type="entry name" value="Adenylosuccinate Synthetase, subunit A, domain 1"/>
    <property type="match status" value="1"/>
</dbReference>
<dbReference type="InterPro" id="IPR042111">
    <property type="entry name" value="Adenylosuccinate_synth_dom3"/>
</dbReference>
<dbReference type="CDD" id="cd03108">
    <property type="entry name" value="AdSS"/>
    <property type="match status" value="1"/>
</dbReference>
<feature type="binding site" evidence="11">
    <location>
        <position position="129"/>
    </location>
    <ligand>
        <name>IMP</name>
        <dbReference type="ChEBI" id="CHEBI:58053"/>
    </ligand>
</feature>
<comment type="cofactor">
    <cofactor evidence="11">
        <name>Mg(2+)</name>
        <dbReference type="ChEBI" id="CHEBI:18420"/>
    </cofactor>
    <text evidence="11">Binds 1 Mg(2+) ion per subunit.</text>
</comment>
<evidence type="ECO:0000256" key="1">
    <source>
        <dbReference type="ARBA" id="ARBA00003779"/>
    </source>
</evidence>
<evidence type="ECO:0000256" key="13">
    <source>
        <dbReference type="RuleBase" id="RU000520"/>
    </source>
</evidence>
<dbReference type="PANTHER" id="PTHR11846:SF0">
    <property type="entry name" value="ADENYLOSUCCINATE SYNTHETASE"/>
    <property type="match status" value="1"/>
</dbReference>
<feature type="binding site" evidence="11">
    <location>
        <begin position="40"/>
        <end position="42"/>
    </location>
    <ligand>
        <name>GTP</name>
        <dbReference type="ChEBI" id="CHEBI:37565"/>
    </ligand>
</feature>
<dbReference type="FunFam" id="3.90.170.10:FF:000001">
    <property type="entry name" value="Adenylosuccinate synthetase"/>
    <property type="match status" value="1"/>
</dbReference>
<evidence type="ECO:0000256" key="10">
    <source>
        <dbReference type="ARBA" id="ARBA00050432"/>
    </source>
</evidence>
<protein>
    <recommendedName>
        <fullName evidence="11 13">Adenylosuccinate synthetase</fullName>
        <shortName evidence="11">AMPSase</shortName>
        <shortName evidence="11">AdSS</shortName>
        <ecNumber evidence="11 13">6.3.4.4</ecNumber>
    </recommendedName>
    <alternativeName>
        <fullName evidence="11">IMP--aspartate ligase</fullName>
    </alternativeName>
</protein>
<evidence type="ECO:0000256" key="4">
    <source>
        <dbReference type="ARBA" id="ARBA00022598"/>
    </source>
</evidence>
<feature type="active site" evidence="12">
    <location>
        <position position="140"/>
    </location>
</feature>
<keyword evidence="5 11" id="KW-0479">Metal-binding</keyword>
<comment type="subunit">
    <text evidence="2 11">Homodimer.</text>
</comment>
<dbReference type="EC" id="6.3.4.4" evidence="11 13"/>
<dbReference type="NCBIfam" id="TIGR00184">
    <property type="entry name" value="purA"/>
    <property type="match status" value="1"/>
</dbReference>
<dbReference type="Proteomes" id="UP000800097">
    <property type="component" value="Unassembled WGS sequence"/>
</dbReference>
<dbReference type="PANTHER" id="PTHR11846">
    <property type="entry name" value="ADENYLOSUCCINATE SYNTHETASE"/>
    <property type="match status" value="1"/>
</dbReference>
<dbReference type="UniPathway" id="UPA00075">
    <property type="reaction ID" value="UER00335"/>
</dbReference>
<dbReference type="InterPro" id="IPR018220">
    <property type="entry name" value="Adenylosuccin_syn_GTP-bd"/>
</dbReference>
<dbReference type="GO" id="GO:0044208">
    <property type="term" value="P:'de novo' AMP biosynthetic process"/>
    <property type="evidence" value="ECO:0007669"/>
    <property type="project" value="UniProtKB-UniRule"/>
</dbReference>
<keyword evidence="15" id="KW-1185">Reference proteome</keyword>
<feature type="active site" description="Proton acceptor" evidence="11">
    <location>
        <position position="13"/>
    </location>
</feature>
<evidence type="ECO:0000256" key="5">
    <source>
        <dbReference type="ARBA" id="ARBA00022723"/>
    </source>
</evidence>
<proteinExistence type="inferred from homology"/>
<dbReference type="PROSITE" id="PS01266">
    <property type="entry name" value="ADENYLOSUCCIN_SYN_1"/>
    <property type="match status" value="1"/>
</dbReference>
<dbReference type="GeneID" id="54552406"/>
<evidence type="ECO:0000256" key="3">
    <source>
        <dbReference type="ARBA" id="ARBA00022490"/>
    </source>
</evidence>
<evidence type="ECO:0000256" key="11">
    <source>
        <dbReference type="HAMAP-Rule" id="MF_03125"/>
    </source>
</evidence>
<feature type="active site" description="Proton donor" evidence="11">
    <location>
        <position position="41"/>
    </location>
</feature>
<comment type="function">
    <text evidence="1">Plays an important role in the de novo pathway and in the salvage pathway of purine nucleotide biosynthesis. Catalyzes the first committed step in the biosynthesis of AMP from IMP.</text>
</comment>
<dbReference type="SMART" id="SM00788">
    <property type="entry name" value="Adenylsucc_synt"/>
    <property type="match status" value="1"/>
</dbReference>
<comment type="similarity">
    <text evidence="11 13">Belongs to the adenylosuccinate synthetase family.</text>
</comment>
<dbReference type="InterPro" id="IPR033128">
    <property type="entry name" value="Adenylosuccin_syn_Lys_AS"/>
</dbReference>
<feature type="binding site" evidence="11">
    <location>
        <position position="221"/>
    </location>
    <ligand>
        <name>IMP</name>
        <dbReference type="ChEBI" id="CHEBI:58053"/>
    </ligand>
</feature>
<dbReference type="SUPFAM" id="SSF52540">
    <property type="entry name" value="P-loop containing nucleoside triphosphate hydrolases"/>
    <property type="match status" value="1"/>
</dbReference>
<reference evidence="14" key="1">
    <citation type="journal article" date="2020" name="Stud. Mycol.">
        <title>101 Dothideomycetes genomes: a test case for predicting lifestyles and emergence of pathogens.</title>
        <authorList>
            <person name="Haridas S."/>
            <person name="Albert R."/>
            <person name="Binder M."/>
            <person name="Bloem J."/>
            <person name="Labutti K."/>
            <person name="Salamov A."/>
            <person name="Andreopoulos B."/>
            <person name="Baker S."/>
            <person name="Barry K."/>
            <person name="Bills G."/>
            <person name="Bluhm B."/>
            <person name="Cannon C."/>
            <person name="Castanera R."/>
            <person name="Culley D."/>
            <person name="Daum C."/>
            <person name="Ezra D."/>
            <person name="Gonzalez J."/>
            <person name="Henrissat B."/>
            <person name="Kuo A."/>
            <person name="Liang C."/>
            <person name="Lipzen A."/>
            <person name="Lutzoni F."/>
            <person name="Magnuson J."/>
            <person name="Mondo S."/>
            <person name="Nolan M."/>
            <person name="Ohm R."/>
            <person name="Pangilinan J."/>
            <person name="Park H.-J."/>
            <person name="Ramirez L."/>
            <person name="Alfaro M."/>
            <person name="Sun H."/>
            <person name="Tritt A."/>
            <person name="Yoshinaga Y."/>
            <person name="Zwiers L.-H."/>
            <person name="Turgeon B."/>
            <person name="Goodwin S."/>
            <person name="Spatafora J."/>
            <person name="Crous P."/>
            <person name="Grigoriev I."/>
        </authorList>
    </citation>
    <scope>NUCLEOTIDE SEQUENCE</scope>
    <source>
        <strain evidence="14">CBS 379.55</strain>
    </source>
</reference>
<keyword evidence="4 11" id="KW-0436">Ligase</keyword>
<dbReference type="Gene3D" id="1.10.300.10">
    <property type="entry name" value="Adenylosuccinate Synthetase, subunit A, domain 2"/>
    <property type="match status" value="1"/>
</dbReference>
<evidence type="ECO:0000256" key="12">
    <source>
        <dbReference type="PROSITE-ProRule" id="PRU10134"/>
    </source>
</evidence>
<dbReference type="NCBIfam" id="NF002223">
    <property type="entry name" value="PRK01117.1"/>
    <property type="match status" value="1"/>
</dbReference>
<dbReference type="InterPro" id="IPR042109">
    <property type="entry name" value="Adenylosuccinate_synth_dom1"/>
</dbReference>
<feature type="binding site" evidence="11">
    <location>
        <begin position="296"/>
        <end position="302"/>
    </location>
    <ligand>
        <name>substrate</name>
    </ligand>
</feature>
<dbReference type="InterPro" id="IPR001114">
    <property type="entry name" value="Adenylosuccinate_synthetase"/>
</dbReference>
<feature type="binding site" evidence="11">
    <location>
        <position position="300"/>
    </location>
    <ligand>
        <name>IMP</name>
        <dbReference type="ChEBI" id="CHEBI:58053"/>
    </ligand>
</feature>
<dbReference type="FunFam" id="1.10.300.10:FF:000002">
    <property type="entry name" value="Adenylosuccinate synthetase, chloroplastic"/>
    <property type="match status" value="1"/>
</dbReference>
<dbReference type="InterPro" id="IPR042110">
    <property type="entry name" value="Adenylosuccinate_synth_dom2"/>
</dbReference>
<evidence type="ECO:0000256" key="8">
    <source>
        <dbReference type="ARBA" id="ARBA00022842"/>
    </source>
</evidence>
<feature type="binding site" evidence="11">
    <location>
        <begin position="411"/>
        <end position="413"/>
    </location>
    <ligand>
        <name>GTP</name>
        <dbReference type="ChEBI" id="CHEBI:37565"/>
    </ligand>
</feature>
<dbReference type="OrthoDB" id="10265645at2759"/>
<keyword evidence="9 11" id="KW-0342">GTP-binding</keyword>
<accession>A0A6A6JB54</accession>
<evidence type="ECO:0000256" key="6">
    <source>
        <dbReference type="ARBA" id="ARBA00022741"/>
    </source>
</evidence>
<feature type="binding site" evidence="11">
    <location>
        <position position="302"/>
    </location>
    <ligand>
        <name>GTP</name>
        <dbReference type="ChEBI" id="CHEBI:37565"/>
    </ligand>
</feature>
<keyword evidence="6 11" id="KW-0547">Nucleotide-binding</keyword>
<dbReference type="Gene3D" id="3.90.170.10">
    <property type="entry name" value="Adenylosuccinate Synthetase, subunit A, domain 3"/>
    <property type="match status" value="1"/>
</dbReference>
<dbReference type="GO" id="GO:0000287">
    <property type="term" value="F:magnesium ion binding"/>
    <property type="evidence" value="ECO:0007669"/>
    <property type="project" value="UniProtKB-UniRule"/>
</dbReference>
<feature type="binding site" evidence="11">
    <location>
        <begin position="328"/>
        <end position="330"/>
    </location>
    <ligand>
        <name>GTP</name>
        <dbReference type="ChEBI" id="CHEBI:37565"/>
    </ligand>
</feature>
<dbReference type="EMBL" id="ML986521">
    <property type="protein sequence ID" value="KAF2272429.1"/>
    <property type="molecule type" value="Genomic_DNA"/>
</dbReference>
<comment type="function">
    <text evidence="13">Plays an important role in the de novo pathway of purine nucleotide biosynthesis.</text>
</comment>
<evidence type="ECO:0000256" key="2">
    <source>
        <dbReference type="ARBA" id="ARBA00011738"/>
    </source>
</evidence>
<dbReference type="AlphaFoldDB" id="A0A6A6JB54"/>
<dbReference type="HAMAP" id="MF_00011">
    <property type="entry name" value="Adenylosucc_synth"/>
    <property type="match status" value="1"/>
</dbReference>
<dbReference type="GO" id="GO:0046040">
    <property type="term" value="P:IMP metabolic process"/>
    <property type="evidence" value="ECO:0007669"/>
    <property type="project" value="TreeGrafter"/>
</dbReference>
<dbReference type="GO" id="GO:0005737">
    <property type="term" value="C:cytoplasm"/>
    <property type="evidence" value="ECO:0007669"/>
    <property type="project" value="UniProtKB-SubCell"/>
</dbReference>
<evidence type="ECO:0000313" key="15">
    <source>
        <dbReference type="Proteomes" id="UP000800097"/>
    </source>
</evidence>
<evidence type="ECO:0000256" key="9">
    <source>
        <dbReference type="ARBA" id="ARBA00023134"/>
    </source>
</evidence>
<feature type="binding site" evidence="11">
    <location>
        <begin position="38"/>
        <end position="41"/>
    </location>
    <ligand>
        <name>IMP</name>
        <dbReference type="ChEBI" id="CHEBI:58053"/>
    </ligand>
</feature>
<dbReference type="GO" id="GO:0004019">
    <property type="term" value="F:adenylosuccinate synthase activity"/>
    <property type="evidence" value="ECO:0007669"/>
    <property type="project" value="UniProtKB-UniRule"/>
</dbReference>
<dbReference type="InterPro" id="IPR027417">
    <property type="entry name" value="P-loop_NTPase"/>
</dbReference>
<comment type="catalytic activity">
    <reaction evidence="10 11 13">
        <text>IMP + L-aspartate + GTP = N(6)-(1,2-dicarboxyethyl)-AMP + GDP + phosphate + 2 H(+)</text>
        <dbReference type="Rhea" id="RHEA:15753"/>
        <dbReference type="ChEBI" id="CHEBI:15378"/>
        <dbReference type="ChEBI" id="CHEBI:29991"/>
        <dbReference type="ChEBI" id="CHEBI:37565"/>
        <dbReference type="ChEBI" id="CHEBI:43474"/>
        <dbReference type="ChEBI" id="CHEBI:57567"/>
        <dbReference type="ChEBI" id="CHEBI:58053"/>
        <dbReference type="ChEBI" id="CHEBI:58189"/>
        <dbReference type="EC" id="6.3.4.4"/>
    </reaction>
</comment>
<comment type="function">
    <text evidence="11">Plays an important role in the de novo pathway and in the salvage pathway of purine nucleotide biosynthesis. Catalyzes the first commited step in the biosynthesis of AMP from IMP.</text>
</comment>
<dbReference type="PROSITE" id="PS00513">
    <property type="entry name" value="ADENYLOSUCCIN_SYN_2"/>
    <property type="match status" value="1"/>
</dbReference>
<keyword evidence="7 11" id="KW-0658">Purine biosynthesis</keyword>
<dbReference type="RefSeq" id="XP_033649968.1">
    <property type="nucleotide sequence ID" value="XM_033799231.1"/>
</dbReference>
<dbReference type="Pfam" id="PF00709">
    <property type="entry name" value="Adenylsucc_synt"/>
    <property type="match status" value="1"/>
</dbReference>
<keyword evidence="3 11" id="KW-0963">Cytoplasm</keyword>
<feature type="binding site" evidence="11">
    <location>
        <position position="143"/>
    </location>
    <ligand>
        <name>IMP</name>
        <dbReference type="ChEBI" id="CHEBI:58053"/>
        <note>ligand shared between dimeric partners</note>
    </ligand>
</feature>
<gene>
    <name evidence="14" type="ORF">EI97DRAFT_436925</name>
</gene>
<feature type="binding site" evidence="11">
    <location>
        <position position="40"/>
    </location>
    <ligand>
        <name>Mg(2+)</name>
        <dbReference type="ChEBI" id="CHEBI:18420"/>
    </ligand>
</feature>
<dbReference type="GO" id="GO:0005525">
    <property type="term" value="F:GTP binding"/>
    <property type="evidence" value="ECO:0007669"/>
    <property type="project" value="UniProtKB-UniRule"/>
</dbReference>
<comment type="subcellular location">
    <subcellularLocation>
        <location evidence="11">Cytoplasm</location>
    </subcellularLocation>
</comment>
<feature type="binding site" evidence="11">
    <location>
        <position position="236"/>
    </location>
    <ligand>
        <name>IMP</name>
        <dbReference type="ChEBI" id="CHEBI:58053"/>
    </ligand>
</feature>
<feature type="binding site" evidence="11">
    <location>
        <position position="13"/>
    </location>
    <ligand>
        <name>Mg(2+)</name>
        <dbReference type="ChEBI" id="CHEBI:18420"/>
    </ligand>
</feature>
<keyword evidence="8 11" id="KW-0460">Magnesium</keyword>
<name>A0A6A6JB54_WESOR</name>
<evidence type="ECO:0000256" key="7">
    <source>
        <dbReference type="ARBA" id="ARBA00022755"/>
    </source>
</evidence>